<evidence type="ECO:0000256" key="10">
    <source>
        <dbReference type="ARBA" id="ARBA00048843"/>
    </source>
</evidence>
<dbReference type="Gene3D" id="3.40.50.720">
    <property type="entry name" value="NAD(P)-binding Rossmann-like Domain"/>
    <property type="match status" value="1"/>
</dbReference>
<dbReference type="InterPro" id="IPR020843">
    <property type="entry name" value="ER"/>
</dbReference>
<evidence type="ECO:0000256" key="5">
    <source>
        <dbReference type="ARBA" id="ARBA00022946"/>
    </source>
</evidence>
<evidence type="ECO:0000256" key="7">
    <source>
        <dbReference type="ARBA" id="ARBA00023098"/>
    </source>
</evidence>
<dbReference type="InterPro" id="IPR013154">
    <property type="entry name" value="ADH-like_N"/>
</dbReference>
<dbReference type="PANTHER" id="PTHR43981">
    <property type="entry name" value="ENOYL-[ACYL-CARRIER-PROTEIN] REDUCTASE, MITOCHONDRIAL"/>
    <property type="match status" value="1"/>
</dbReference>
<evidence type="ECO:0000313" key="12">
    <source>
        <dbReference type="EMBL" id="MDQ0472704.1"/>
    </source>
</evidence>
<proteinExistence type="inferred from homology"/>
<evidence type="ECO:0000256" key="8">
    <source>
        <dbReference type="ARBA" id="ARBA00023160"/>
    </source>
</evidence>
<evidence type="ECO:0000256" key="4">
    <source>
        <dbReference type="ARBA" id="ARBA00022857"/>
    </source>
</evidence>
<dbReference type="CDD" id="cd05282">
    <property type="entry name" value="ETR_like"/>
    <property type="match status" value="1"/>
</dbReference>
<comment type="caution">
    <text evidence="12">The sequence shown here is derived from an EMBL/GenBank/DDBJ whole genome shotgun (WGS) entry which is preliminary data.</text>
</comment>
<dbReference type="PANTHER" id="PTHR43981:SF2">
    <property type="entry name" value="ENOYL-[ACYL-CARRIER-PROTEIN] REDUCTASE, MITOCHONDRIAL"/>
    <property type="match status" value="1"/>
</dbReference>
<keyword evidence="4" id="KW-0521">NADP</keyword>
<sequence>MKAVQIFRHGPPLDVVELVDVAEPNPPGAGEVLIEMLYSPINPYDLRTMRGVVPAPPLPAIIGAEGVARVLSADHDVANVKAGDLVHLPNGYYGWRERLVVPAQPLFPLPPNAGLQQLSMLRVNPPTAALLLSEYVDLQPGDWVIQNAANSGVGRSVIAFAKARGFKTVNIVRRLDVVADIKAIGGDVVLVESEGLAAKVVEATGNTPIKLGLEGVGGPSTAALSGTISSGGTMVLYSAMSEQPGVANQLDVIFRDVAIRGFWLAYPRLHTSGRFAAALREAADLIAQGSLHVPVAAAFPLTEIREAISAAGKGAKVLLELNSVVG</sequence>
<dbReference type="InterPro" id="IPR051034">
    <property type="entry name" value="Mito_Enoyl-ACP_Reductase"/>
</dbReference>
<dbReference type="Pfam" id="PF00107">
    <property type="entry name" value="ADH_zinc_N"/>
    <property type="match status" value="1"/>
</dbReference>
<dbReference type="SUPFAM" id="SSF50129">
    <property type="entry name" value="GroES-like"/>
    <property type="match status" value="1"/>
</dbReference>
<evidence type="ECO:0000313" key="13">
    <source>
        <dbReference type="Proteomes" id="UP001242480"/>
    </source>
</evidence>
<comment type="similarity">
    <text evidence="1">Belongs to the zinc-containing alcohol dehydrogenase family. Quinone oxidoreductase subfamily.</text>
</comment>
<dbReference type="SUPFAM" id="SSF51735">
    <property type="entry name" value="NAD(P)-binding Rossmann-fold domains"/>
    <property type="match status" value="1"/>
</dbReference>
<comment type="catalytic activity">
    <reaction evidence="10">
        <text>a 2,3-saturated acyl-[ACP] + NADP(+) = a (2E)-enoyl-[ACP] + NADPH + H(+)</text>
        <dbReference type="Rhea" id="RHEA:22564"/>
        <dbReference type="Rhea" id="RHEA-COMP:9925"/>
        <dbReference type="Rhea" id="RHEA-COMP:9926"/>
        <dbReference type="ChEBI" id="CHEBI:15378"/>
        <dbReference type="ChEBI" id="CHEBI:57783"/>
        <dbReference type="ChEBI" id="CHEBI:58349"/>
        <dbReference type="ChEBI" id="CHEBI:78784"/>
        <dbReference type="ChEBI" id="CHEBI:78785"/>
        <dbReference type="EC" id="1.3.1.104"/>
    </reaction>
</comment>
<evidence type="ECO:0000256" key="1">
    <source>
        <dbReference type="ARBA" id="ARBA00010371"/>
    </source>
</evidence>
<dbReference type="Proteomes" id="UP001242480">
    <property type="component" value="Unassembled WGS sequence"/>
</dbReference>
<dbReference type="InterPro" id="IPR013149">
    <property type="entry name" value="ADH-like_C"/>
</dbReference>
<dbReference type="InterPro" id="IPR011032">
    <property type="entry name" value="GroES-like_sf"/>
</dbReference>
<dbReference type="EC" id="1.3.1.104" evidence="9"/>
<reference evidence="12 13" key="1">
    <citation type="submission" date="2023-07" db="EMBL/GenBank/DDBJ databases">
        <title>Genomic Encyclopedia of Type Strains, Phase IV (KMG-IV): sequencing the most valuable type-strain genomes for metagenomic binning, comparative biology and taxonomic classification.</title>
        <authorList>
            <person name="Goeker M."/>
        </authorList>
    </citation>
    <scope>NUCLEOTIDE SEQUENCE [LARGE SCALE GENOMIC DNA]</scope>
    <source>
        <strain evidence="12 13">DSM 19619</strain>
    </source>
</reference>
<keyword evidence="2" id="KW-0444">Lipid biosynthesis</keyword>
<keyword evidence="5" id="KW-0809">Transit peptide</keyword>
<keyword evidence="8" id="KW-0275">Fatty acid biosynthesis</keyword>
<evidence type="ECO:0000259" key="11">
    <source>
        <dbReference type="SMART" id="SM00829"/>
    </source>
</evidence>
<evidence type="ECO:0000256" key="2">
    <source>
        <dbReference type="ARBA" id="ARBA00022516"/>
    </source>
</evidence>
<accession>A0ABU0JEK7</accession>
<dbReference type="InterPro" id="IPR036291">
    <property type="entry name" value="NAD(P)-bd_dom_sf"/>
</dbReference>
<dbReference type="SMART" id="SM00829">
    <property type="entry name" value="PKS_ER"/>
    <property type="match status" value="1"/>
</dbReference>
<keyword evidence="3" id="KW-0276">Fatty acid metabolism</keyword>
<keyword evidence="7" id="KW-0443">Lipid metabolism</keyword>
<dbReference type="Pfam" id="PF08240">
    <property type="entry name" value="ADH_N"/>
    <property type="match status" value="1"/>
</dbReference>
<keyword evidence="6" id="KW-0560">Oxidoreductase</keyword>
<dbReference type="EMBL" id="JAUSVX010000013">
    <property type="protein sequence ID" value="MDQ0472704.1"/>
    <property type="molecule type" value="Genomic_DNA"/>
</dbReference>
<organism evidence="12 13">
    <name type="scientific">Labrys wisconsinensis</name>
    <dbReference type="NCBI Taxonomy" id="425677"/>
    <lineage>
        <taxon>Bacteria</taxon>
        <taxon>Pseudomonadati</taxon>
        <taxon>Pseudomonadota</taxon>
        <taxon>Alphaproteobacteria</taxon>
        <taxon>Hyphomicrobiales</taxon>
        <taxon>Xanthobacteraceae</taxon>
        <taxon>Labrys</taxon>
    </lineage>
</organism>
<evidence type="ECO:0000256" key="6">
    <source>
        <dbReference type="ARBA" id="ARBA00023002"/>
    </source>
</evidence>
<evidence type="ECO:0000256" key="9">
    <source>
        <dbReference type="ARBA" id="ARBA00038963"/>
    </source>
</evidence>
<dbReference type="Gene3D" id="3.90.180.10">
    <property type="entry name" value="Medium-chain alcohol dehydrogenases, catalytic domain"/>
    <property type="match status" value="1"/>
</dbReference>
<dbReference type="RefSeq" id="WP_307279906.1">
    <property type="nucleotide sequence ID" value="NZ_JAUSVX010000013.1"/>
</dbReference>
<keyword evidence="13" id="KW-1185">Reference proteome</keyword>
<evidence type="ECO:0000256" key="3">
    <source>
        <dbReference type="ARBA" id="ARBA00022832"/>
    </source>
</evidence>
<gene>
    <name evidence="12" type="ORF">QO011_005734</name>
</gene>
<feature type="domain" description="Enoyl reductase (ER)" evidence="11">
    <location>
        <begin position="10"/>
        <end position="319"/>
    </location>
</feature>
<protein>
    <recommendedName>
        <fullName evidence="9">enoyl-[acyl-carrier-protein] reductase</fullName>
        <ecNumber evidence="9">1.3.1.104</ecNumber>
    </recommendedName>
</protein>
<name>A0ABU0JEK7_9HYPH</name>